<gene>
    <name evidence="3" type="ORF">GCM10010345_24740</name>
</gene>
<evidence type="ECO:0000256" key="1">
    <source>
        <dbReference type="SAM" id="MobiDB-lite"/>
    </source>
</evidence>
<dbReference type="Pfam" id="PF05685">
    <property type="entry name" value="Uma2"/>
    <property type="match status" value="1"/>
</dbReference>
<evidence type="ECO:0000313" key="4">
    <source>
        <dbReference type="Proteomes" id="UP000653644"/>
    </source>
</evidence>
<dbReference type="Proteomes" id="UP000653644">
    <property type="component" value="Unassembled WGS sequence"/>
</dbReference>
<name>A0ABQ3CIP2_9ACTN</name>
<dbReference type="SUPFAM" id="SSF52980">
    <property type="entry name" value="Restriction endonuclease-like"/>
    <property type="match status" value="1"/>
</dbReference>
<dbReference type="PANTHER" id="PTHR35400">
    <property type="entry name" value="SLR1083 PROTEIN"/>
    <property type="match status" value="1"/>
</dbReference>
<dbReference type="InterPro" id="IPR012296">
    <property type="entry name" value="Nuclease_put_TT1808"/>
</dbReference>
<sequence length="205" mass="22800">MTAEPISEAAAPDDEPSARWPVPPAGGWTVDDLFTLPGLPPHTELIDGSLVFVSPQRDFHSIVIDLLVSGLRRTVPTRFKVRREMTVVIDRKNGPEPDVSVLRSEAVASRSQTSFRAADVLLAVEVVSPDSESRDRDTKPRKYAAAGIDHFWLVEMVGEDERPVVYVYERDPVTKSYAVTGIHHDRLKLSVPFDIDIDLTEIDSL</sequence>
<dbReference type="PANTHER" id="PTHR35400:SF3">
    <property type="entry name" value="SLL1072 PROTEIN"/>
    <property type="match status" value="1"/>
</dbReference>
<evidence type="ECO:0000259" key="2">
    <source>
        <dbReference type="Pfam" id="PF05685"/>
    </source>
</evidence>
<reference evidence="4" key="1">
    <citation type="journal article" date="2019" name="Int. J. Syst. Evol. Microbiol.">
        <title>The Global Catalogue of Microorganisms (GCM) 10K type strain sequencing project: providing services to taxonomists for standard genome sequencing and annotation.</title>
        <authorList>
            <consortium name="The Broad Institute Genomics Platform"/>
            <consortium name="The Broad Institute Genome Sequencing Center for Infectious Disease"/>
            <person name="Wu L."/>
            <person name="Ma J."/>
        </authorList>
    </citation>
    <scope>NUCLEOTIDE SEQUENCE [LARGE SCALE GENOMIC DNA]</scope>
    <source>
        <strain evidence="4">JCM 4733</strain>
    </source>
</reference>
<dbReference type="InterPro" id="IPR011335">
    <property type="entry name" value="Restrct_endonuc-II-like"/>
</dbReference>
<proteinExistence type="predicted"/>
<organism evidence="3 4">
    <name type="scientific">Streptomyces canarius</name>
    <dbReference type="NCBI Taxonomy" id="285453"/>
    <lineage>
        <taxon>Bacteria</taxon>
        <taxon>Bacillati</taxon>
        <taxon>Actinomycetota</taxon>
        <taxon>Actinomycetes</taxon>
        <taxon>Kitasatosporales</taxon>
        <taxon>Streptomycetaceae</taxon>
        <taxon>Streptomyces</taxon>
    </lineage>
</organism>
<accession>A0ABQ3CIP2</accession>
<dbReference type="CDD" id="cd06260">
    <property type="entry name" value="DUF820-like"/>
    <property type="match status" value="1"/>
</dbReference>
<dbReference type="InterPro" id="IPR008538">
    <property type="entry name" value="Uma2"/>
</dbReference>
<comment type="caution">
    <text evidence="3">The sequence shown here is derived from an EMBL/GenBank/DDBJ whole genome shotgun (WGS) entry which is preliminary data.</text>
</comment>
<protein>
    <recommendedName>
        <fullName evidence="2">Putative restriction endonuclease domain-containing protein</fullName>
    </recommendedName>
</protein>
<feature type="region of interest" description="Disordered" evidence="1">
    <location>
        <begin position="1"/>
        <end position="22"/>
    </location>
</feature>
<dbReference type="Gene3D" id="3.90.1570.10">
    <property type="entry name" value="tt1808, chain A"/>
    <property type="match status" value="1"/>
</dbReference>
<keyword evidence="4" id="KW-1185">Reference proteome</keyword>
<evidence type="ECO:0000313" key="3">
    <source>
        <dbReference type="EMBL" id="GHA18980.1"/>
    </source>
</evidence>
<dbReference type="EMBL" id="BMVN01000006">
    <property type="protein sequence ID" value="GHA18980.1"/>
    <property type="molecule type" value="Genomic_DNA"/>
</dbReference>
<feature type="domain" description="Putative restriction endonuclease" evidence="2">
    <location>
        <begin position="31"/>
        <end position="190"/>
    </location>
</feature>